<dbReference type="AlphaFoldDB" id="A0AA97NWL6"/>
<name>A0AA97NWL6_PYRO3</name>
<organism evidence="1">
    <name type="scientific">Pyricularia oryzae (strain Y34)</name>
    <name type="common">Rice blast fungus</name>
    <name type="synonym">Magnaporthe oryzae</name>
    <dbReference type="NCBI Taxonomy" id="1143189"/>
    <lineage>
        <taxon>Eukaryota</taxon>
        <taxon>Fungi</taxon>
        <taxon>Dikarya</taxon>
        <taxon>Ascomycota</taxon>
        <taxon>Pezizomycotina</taxon>
        <taxon>Sordariomycetes</taxon>
        <taxon>Sordariomycetidae</taxon>
        <taxon>Magnaporthales</taxon>
        <taxon>Pyriculariaceae</taxon>
        <taxon>Pyricularia</taxon>
    </lineage>
</organism>
<evidence type="ECO:0000313" key="1">
    <source>
        <dbReference type="EMBL" id="ELQ37656.1"/>
    </source>
</evidence>
<dbReference type="Proteomes" id="UP000011086">
    <property type="component" value="Unassembled WGS sequence"/>
</dbReference>
<proteinExistence type="predicted"/>
<sequence length="102" mass="11289">MVDVDCSPVFPSAGSSTLENAGYSLRFQHPRNAARRLHKGQKHPGAFHRGYLQGLERSREQSAVFGGYGTARTPKIRITTVLAKIYILENVYISGSINKILD</sequence>
<accession>A0AA97NWL6</accession>
<dbReference type="EMBL" id="JH793049">
    <property type="protein sequence ID" value="ELQ37656.1"/>
    <property type="molecule type" value="Genomic_DNA"/>
</dbReference>
<gene>
    <name evidence="1" type="ORF">OOU_Y34scaffold00587g7</name>
</gene>
<protein>
    <submittedName>
        <fullName evidence="1">Uncharacterized protein</fullName>
    </submittedName>
</protein>
<reference evidence="1" key="1">
    <citation type="journal article" date="2012" name="PLoS Genet.">
        <title>Comparative analysis of the genomes of two field isolates of the rice blast fungus Magnaporthe oryzae.</title>
        <authorList>
            <person name="Xue M."/>
            <person name="Yang J."/>
            <person name="Li Z."/>
            <person name="Hu S."/>
            <person name="Yao N."/>
            <person name="Dean R.A."/>
            <person name="Zhao W."/>
            <person name="Shen M."/>
            <person name="Zhang H."/>
            <person name="Li C."/>
            <person name="Liu L."/>
            <person name="Cao L."/>
            <person name="Xu X."/>
            <person name="Xing Y."/>
            <person name="Hsiang T."/>
            <person name="Zhang Z."/>
            <person name="Xu J.R."/>
            <person name="Peng Y.L."/>
        </authorList>
    </citation>
    <scope>NUCLEOTIDE SEQUENCE</scope>
    <source>
        <strain evidence="1">Y34</strain>
    </source>
</reference>